<dbReference type="EMBL" id="CP114280">
    <property type="protein sequence ID" value="WFN54373.1"/>
    <property type="molecule type" value="Genomic_DNA"/>
</dbReference>
<sequence length="286" mass="29983">MKYVIHGATGAQGAPLFARLTRSGKHAVAAVRNIAAARGMAAVAVDNGSVDSLVAAYQGAEGVFVHLPVVTEAERLEYALNIAHAIARARPARVVISTSGWVIDEQRSPLHNPPESAISTLIREVRQTGVSLVVVAPRLFFENLLNPVVLEPVKAQGMLHYPLRADYPVSWSSHLDVADVAEHLLLNTSITGVIGVGQSPGITGADLAEGFARYLGASVSFHSLAPETFGEMIAPLFGASAAAGVVAGYQAQAQASANAIATETSAQHVLGLTPRTLQQWLTDMSV</sequence>
<dbReference type="PANTHER" id="PTHR43162">
    <property type="match status" value="1"/>
</dbReference>
<dbReference type="InterPro" id="IPR008030">
    <property type="entry name" value="NmrA-like"/>
</dbReference>
<dbReference type="Gene3D" id="3.40.50.720">
    <property type="entry name" value="NAD(P)-binding Rossmann-like Domain"/>
    <property type="match status" value="1"/>
</dbReference>
<proteinExistence type="predicted"/>
<evidence type="ECO:0000313" key="3">
    <source>
        <dbReference type="Proteomes" id="UP001219630"/>
    </source>
</evidence>
<dbReference type="Pfam" id="PF05368">
    <property type="entry name" value="NmrA"/>
    <property type="match status" value="1"/>
</dbReference>
<feature type="domain" description="NmrA-like" evidence="1">
    <location>
        <begin position="4"/>
        <end position="235"/>
    </location>
</feature>
<dbReference type="SUPFAM" id="SSF51735">
    <property type="entry name" value="NAD(P)-binding Rossmann-fold domains"/>
    <property type="match status" value="1"/>
</dbReference>
<reference evidence="2 3" key="1">
    <citation type="submission" date="2022-12" db="EMBL/GenBank/DDBJ databases">
        <title>Complete genome sequencing of Dickeya lacustris type strain LMG30899.</title>
        <authorList>
            <person name="Dobhal S."/>
            <person name="Arizala D."/>
            <person name="Arif M."/>
        </authorList>
    </citation>
    <scope>NUCLEOTIDE SEQUENCE [LARGE SCALE GENOMIC DNA]</scope>
    <source>
        <strain evidence="2 3">LMG30899</strain>
    </source>
</reference>
<evidence type="ECO:0000313" key="2">
    <source>
        <dbReference type="EMBL" id="WFN54373.1"/>
    </source>
</evidence>
<dbReference type="RefSeq" id="WP_125261272.1">
    <property type="nucleotide sequence ID" value="NZ_CP114280.1"/>
</dbReference>
<gene>
    <name evidence="2" type="ORF">O1Q98_11815</name>
</gene>
<dbReference type="Proteomes" id="UP001219630">
    <property type="component" value="Chromosome"/>
</dbReference>
<organism evidence="2 3">
    <name type="scientific">Dickeya lacustris</name>
    <dbReference type="NCBI Taxonomy" id="2259638"/>
    <lineage>
        <taxon>Bacteria</taxon>
        <taxon>Pseudomonadati</taxon>
        <taxon>Pseudomonadota</taxon>
        <taxon>Gammaproteobacteria</taxon>
        <taxon>Enterobacterales</taxon>
        <taxon>Pectobacteriaceae</taxon>
        <taxon>Dickeya</taxon>
    </lineage>
</organism>
<name>A0ABY8G353_9GAMM</name>
<dbReference type="InterPro" id="IPR051604">
    <property type="entry name" value="Ergot_Alk_Oxidoreductase"/>
</dbReference>
<accession>A0ABY8G353</accession>
<keyword evidence="3" id="KW-1185">Reference proteome</keyword>
<evidence type="ECO:0000259" key="1">
    <source>
        <dbReference type="Pfam" id="PF05368"/>
    </source>
</evidence>
<dbReference type="PANTHER" id="PTHR43162:SF1">
    <property type="entry name" value="PRESTALK A DIFFERENTIATION PROTEIN A"/>
    <property type="match status" value="1"/>
</dbReference>
<dbReference type="InterPro" id="IPR036291">
    <property type="entry name" value="NAD(P)-bd_dom_sf"/>
</dbReference>
<protein>
    <submittedName>
        <fullName evidence="2">NmrA family NAD(P)-binding protein</fullName>
    </submittedName>
</protein>